<accession>F4Q5F2</accession>
<gene>
    <name evidence="1" type="primary">mrpl53</name>
    <name evidence="1" type="ORF">DFA_08198</name>
</gene>
<dbReference type="PANTHER" id="PTHR33618">
    <property type="entry name" value="39S RIBOSOMAL PROTEIN L53, MITOCHONDRIAL"/>
    <property type="match status" value="1"/>
</dbReference>
<dbReference type="RefSeq" id="XP_004355695.1">
    <property type="nucleotide sequence ID" value="XM_004355642.1"/>
</dbReference>
<sequence>MREKLNILFNLKAITFKFFPGGVLNKSIRSFMPLTANSRVKKLSPDCKIEYVLTEQECEPEIKVKYFNGFEQSIFTQTMDLSGIIDTIQMKKNTLKIEDIKKLPENETTLEEILTPVTKKKDSGAKQNLQNKTITSIFFQYILEIM</sequence>
<dbReference type="AlphaFoldDB" id="F4Q5F2"/>
<dbReference type="KEGG" id="dfa:DFA_08198"/>
<dbReference type="Gene3D" id="3.40.30.10">
    <property type="entry name" value="Glutaredoxin"/>
    <property type="match status" value="1"/>
</dbReference>
<dbReference type="InterPro" id="IPR052473">
    <property type="entry name" value="mtLSU_mL53"/>
</dbReference>
<organism evidence="1 2">
    <name type="scientific">Cavenderia fasciculata</name>
    <name type="common">Slime mold</name>
    <name type="synonym">Dictyostelium fasciculatum</name>
    <dbReference type="NCBI Taxonomy" id="261658"/>
    <lineage>
        <taxon>Eukaryota</taxon>
        <taxon>Amoebozoa</taxon>
        <taxon>Evosea</taxon>
        <taxon>Eumycetozoa</taxon>
        <taxon>Dictyostelia</taxon>
        <taxon>Acytosteliales</taxon>
        <taxon>Cavenderiaceae</taxon>
        <taxon>Cavenderia</taxon>
    </lineage>
</organism>
<dbReference type="GeneID" id="14869939"/>
<dbReference type="OMA" id="YYNGFEQ"/>
<dbReference type="GO" id="GO:0005762">
    <property type="term" value="C:mitochondrial large ribosomal subunit"/>
    <property type="evidence" value="ECO:0007669"/>
    <property type="project" value="TreeGrafter"/>
</dbReference>
<dbReference type="PANTHER" id="PTHR33618:SF1">
    <property type="entry name" value="LARGE RIBOSOMAL SUBUNIT PROTEIN ML53"/>
    <property type="match status" value="1"/>
</dbReference>
<keyword evidence="1" id="KW-0689">Ribosomal protein</keyword>
<keyword evidence="2" id="KW-1185">Reference proteome</keyword>
<protein>
    <submittedName>
        <fullName evidence="1">Ribosomal protein L53</fullName>
    </submittedName>
</protein>
<dbReference type="OrthoDB" id="17627at2759"/>
<evidence type="ECO:0000313" key="1">
    <source>
        <dbReference type="EMBL" id="EGG17211.1"/>
    </source>
</evidence>
<evidence type="ECO:0000313" key="2">
    <source>
        <dbReference type="Proteomes" id="UP000007797"/>
    </source>
</evidence>
<proteinExistence type="predicted"/>
<reference evidence="2" key="1">
    <citation type="journal article" date="2011" name="Genome Res.">
        <title>Phylogeny-wide analysis of social amoeba genomes highlights ancient origins for complex intercellular communication.</title>
        <authorList>
            <person name="Heidel A.J."/>
            <person name="Lawal H.M."/>
            <person name="Felder M."/>
            <person name="Schilde C."/>
            <person name="Helps N.R."/>
            <person name="Tunggal B."/>
            <person name="Rivero F."/>
            <person name="John U."/>
            <person name="Schleicher M."/>
            <person name="Eichinger L."/>
            <person name="Platzer M."/>
            <person name="Noegel A.A."/>
            <person name="Schaap P."/>
            <person name="Gloeckner G."/>
        </authorList>
    </citation>
    <scope>NUCLEOTIDE SEQUENCE [LARGE SCALE GENOMIC DNA]</scope>
    <source>
        <strain evidence="2">SH3</strain>
    </source>
</reference>
<name>F4Q5F2_CACFS</name>
<keyword evidence="1" id="KW-0687">Ribonucleoprotein</keyword>
<dbReference type="Proteomes" id="UP000007797">
    <property type="component" value="Unassembled WGS sequence"/>
</dbReference>
<dbReference type="EMBL" id="GL883021">
    <property type="protein sequence ID" value="EGG17211.1"/>
    <property type="molecule type" value="Genomic_DNA"/>
</dbReference>